<dbReference type="EMBL" id="JPWA01000036">
    <property type="protein sequence ID" value="RCK04124.1"/>
    <property type="molecule type" value="Genomic_DNA"/>
</dbReference>
<accession>A0A367UA22</accession>
<comment type="caution">
    <text evidence="1">The sequence shown here is derived from an EMBL/GenBank/DDBJ whole genome shotgun (WGS) entry which is preliminary data.</text>
</comment>
<evidence type="ECO:0000313" key="1">
    <source>
        <dbReference type="EMBL" id="RCK04124.1"/>
    </source>
</evidence>
<name>A0A367UA22_9PROT</name>
<dbReference type="Proteomes" id="UP000252419">
    <property type="component" value="Unassembled WGS sequence"/>
</dbReference>
<keyword evidence="2" id="KW-1185">Reference proteome</keyword>
<protein>
    <submittedName>
        <fullName evidence="1">Uncharacterized protein</fullName>
    </submittedName>
</protein>
<proteinExistence type="predicted"/>
<evidence type="ECO:0000313" key="2">
    <source>
        <dbReference type="Proteomes" id="UP000252419"/>
    </source>
</evidence>
<reference evidence="1 2" key="1">
    <citation type="submission" date="2014-07" db="EMBL/GenBank/DDBJ databases">
        <title>Draft genome sequence of Thalassospira xianhensis P-4 (MCCC 1A02616).</title>
        <authorList>
            <person name="Lai Q."/>
            <person name="Shao Z."/>
        </authorList>
    </citation>
    <scope>NUCLEOTIDE SEQUENCE [LARGE SCALE GENOMIC DNA]</scope>
    <source>
        <strain evidence="1 2">MCCC 1A02616</strain>
    </source>
</reference>
<organism evidence="1 2">
    <name type="scientific">Thalassospira xianhensis MCCC 1A02616</name>
    <dbReference type="NCBI Taxonomy" id="1177929"/>
    <lineage>
        <taxon>Bacteria</taxon>
        <taxon>Pseudomonadati</taxon>
        <taxon>Pseudomonadota</taxon>
        <taxon>Alphaproteobacteria</taxon>
        <taxon>Rhodospirillales</taxon>
        <taxon>Thalassospiraceae</taxon>
        <taxon>Thalassospira</taxon>
    </lineage>
</organism>
<dbReference type="AlphaFoldDB" id="A0A367UA22"/>
<sequence length="116" mass="13247">MRAAPQKADEKKMAERTLRDDIAGLDYSVTDQQFYEMFTIRCVERPSDLRGGYNGPVGQWIYLNIDPLNVCWLSVTERASHLAFRHASDAERFREFLAEYEIEQAMTAAPSRGLAA</sequence>
<gene>
    <name evidence="1" type="ORF">TH5_21295</name>
</gene>